<comment type="subcellular location">
    <subcellularLocation>
        <location evidence="1">Membrane</location>
        <topology evidence="1">Multi-pass membrane protein</topology>
    </subcellularLocation>
</comment>
<dbReference type="GO" id="GO:0006508">
    <property type="term" value="P:proteolysis"/>
    <property type="evidence" value="ECO:0007669"/>
    <property type="project" value="UniProtKB-KW"/>
</dbReference>
<dbReference type="PANTHER" id="PTHR33507:SF3">
    <property type="entry name" value="INNER MEMBRANE PROTEIN YBBJ"/>
    <property type="match status" value="1"/>
</dbReference>
<reference evidence="8 9" key="1">
    <citation type="submission" date="2021-07" db="EMBL/GenBank/DDBJ databases">
        <title>Prevalence and characterization of methicillin-resistant Macrococcus spp. in food producing animals and meat in Switzerland in 2019.</title>
        <authorList>
            <person name="Keller J.E."/>
            <person name="Schwendener S."/>
            <person name="Neuenschwander J."/>
            <person name="Overesch G."/>
            <person name="Perreten V."/>
        </authorList>
    </citation>
    <scope>NUCLEOTIDE SEQUENCE [LARGE SCALE GENOMIC DNA]</scope>
    <source>
        <strain evidence="8 9">19Msa0936</strain>
    </source>
</reference>
<feature type="domain" description="NfeD-like C-terminal" evidence="6">
    <location>
        <begin position="154"/>
        <end position="207"/>
    </location>
</feature>
<dbReference type="InterPro" id="IPR012340">
    <property type="entry name" value="NA-bd_OB-fold"/>
</dbReference>
<feature type="transmembrane region" description="Helical" evidence="5">
    <location>
        <begin position="9"/>
        <end position="26"/>
    </location>
</feature>
<proteinExistence type="predicted"/>
<dbReference type="GO" id="GO:0008233">
    <property type="term" value="F:peptidase activity"/>
    <property type="evidence" value="ECO:0007669"/>
    <property type="project" value="UniProtKB-KW"/>
</dbReference>
<keyword evidence="8" id="KW-0645">Protease</keyword>
<dbReference type="Pfam" id="PF01957">
    <property type="entry name" value="NfeD"/>
    <property type="match status" value="1"/>
</dbReference>
<evidence type="ECO:0000313" key="9">
    <source>
        <dbReference type="Proteomes" id="UP000826802"/>
    </source>
</evidence>
<keyword evidence="9" id="KW-1185">Reference proteome</keyword>
<evidence type="ECO:0000256" key="1">
    <source>
        <dbReference type="ARBA" id="ARBA00004141"/>
    </source>
</evidence>
<dbReference type="PANTHER" id="PTHR33507">
    <property type="entry name" value="INNER MEMBRANE PROTEIN YBBJ"/>
    <property type="match status" value="1"/>
</dbReference>
<name>A0AAJ4P7B0_9STAP</name>
<organism evidence="8 9">
    <name type="scientific">Macrococcoides bohemicum</name>
    <dbReference type="NCBI Taxonomy" id="1903056"/>
    <lineage>
        <taxon>Bacteria</taxon>
        <taxon>Bacillati</taxon>
        <taxon>Bacillota</taxon>
        <taxon>Bacilli</taxon>
        <taxon>Bacillales</taxon>
        <taxon>Staphylococcaceae</taxon>
        <taxon>Macrococcoides</taxon>
    </lineage>
</organism>
<feature type="transmembrane region" description="Helical" evidence="5">
    <location>
        <begin position="102"/>
        <end position="124"/>
    </location>
</feature>
<evidence type="ECO:0000313" key="8">
    <source>
        <dbReference type="EMBL" id="QYA41552.1"/>
    </source>
</evidence>
<evidence type="ECO:0000256" key="5">
    <source>
        <dbReference type="SAM" id="Phobius"/>
    </source>
</evidence>
<keyword evidence="8" id="KW-0378">Hydrolase</keyword>
<dbReference type="Proteomes" id="UP000826802">
    <property type="component" value="Chromosome"/>
</dbReference>
<evidence type="ECO:0000256" key="2">
    <source>
        <dbReference type="ARBA" id="ARBA00022692"/>
    </source>
</evidence>
<dbReference type="EMBL" id="CP079981">
    <property type="protein sequence ID" value="QYA41552.1"/>
    <property type="molecule type" value="Genomic_DNA"/>
</dbReference>
<feature type="domain" description="NfeD integral membrane" evidence="7">
    <location>
        <begin position="9"/>
        <end position="122"/>
    </location>
</feature>
<evidence type="ECO:0000259" key="6">
    <source>
        <dbReference type="Pfam" id="PF01957"/>
    </source>
</evidence>
<dbReference type="Pfam" id="PF24961">
    <property type="entry name" value="NfeD_membrane"/>
    <property type="match status" value="1"/>
</dbReference>
<keyword evidence="2 5" id="KW-0812">Transmembrane</keyword>
<evidence type="ECO:0000256" key="4">
    <source>
        <dbReference type="ARBA" id="ARBA00023136"/>
    </source>
</evidence>
<dbReference type="InterPro" id="IPR002810">
    <property type="entry name" value="NfeD-like_C"/>
</dbReference>
<accession>A0AAJ4P7B0</accession>
<sequence>MEISTYDGVILLLMIIMVSTGLWQLYSPKLGISGIISSIAAISFLGLNLFNNQMEALSIILFLGGIILVVLELFVVGAILGIIGMLSIIASFLLIGDNVAKMGVFVAICLIIAIVEWVILVKFLKKTIPIFSQVVLHDSTNKESGYTSHDDRSHLVGQTATTLTELRPSGIIIHHGKRIDAVSDGAFIKREKEVRIIEVEGTRVVVTEIK</sequence>
<gene>
    <name evidence="8" type="ORF">KYI11_07845</name>
</gene>
<dbReference type="GO" id="GO:0005886">
    <property type="term" value="C:plasma membrane"/>
    <property type="evidence" value="ECO:0007669"/>
    <property type="project" value="TreeGrafter"/>
</dbReference>
<dbReference type="Gene3D" id="2.40.50.140">
    <property type="entry name" value="Nucleic acid-binding proteins"/>
    <property type="match status" value="1"/>
</dbReference>
<keyword evidence="4 5" id="KW-0472">Membrane</keyword>
<protein>
    <submittedName>
        <fullName evidence="8">Serine protease</fullName>
    </submittedName>
</protein>
<evidence type="ECO:0000256" key="3">
    <source>
        <dbReference type="ARBA" id="ARBA00022989"/>
    </source>
</evidence>
<feature type="transmembrane region" description="Helical" evidence="5">
    <location>
        <begin position="57"/>
        <end position="90"/>
    </location>
</feature>
<keyword evidence="3 5" id="KW-1133">Transmembrane helix</keyword>
<evidence type="ECO:0000259" key="7">
    <source>
        <dbReference type="Pfam" id="PF24961"/>
    </source>
</evidence>
<dbReference type="AlphaFoldDB" id="A0AAJ4P7B0"/>
<dbReference type="InterPro" id="IPR052165">
    <property type="entry name" value="Membrane_assoc_protease"/>
</dbReference>
<dbReference type="InterPro" id="IPR056739">
    <property type="entry name" value="NfeD_membrane"/>
</dbReference>
<feature type="transmembrane region" description="Helical" evidence="5">
    <location>
        <begin position="32"/>
        <end position="50"/>
    </location>
</feature>
<dbReference type="RefSeq" id="WP_133353348.1">
    <property type="nucleotide sequence ID" value="NZ_CP079981.1"/>
</dbReference>